<dbReference type="InterPro" id="IPR036188">
    <property type="entry name" value="FAD/NAD-bd_sf"/>
</dbReference>
<dbReference type="Gene3D" id="3.30.70.2450">
    <property type="match status" value="1"/>
</dbReference>
<feature type="domain" description="FAD-binding" evidence="4">
    <location>
        <begin position="15"/>
        <end position="357"/>
    </location>
</feature>
<proteinExistence type="predicted"/>
<keyword evidence="2" id="KW-0285">Flavoprotein</keyword>
<dbReference type="STRING" id="288705.RSal33209_3238"/>
<dbReference type="GO" id="GO:0071949">
    <property type="term" value="F:FAD binding"/>
    <property type="evidence" value="ECO:0007669"/>
    <property type="project" value="InterPro"/>
</dbReference>
<keyword evidence="5" id="KW-0503">Monooxygenase</keyword>
<dbReference type="PANTHER" id="PTHR43004:SF19">
    <property type="entry name" value="BINDING MONOOXYGENASE, PUTATIVE (JCVI)-RELATED"/>
    <property type="match status" value="1"/>
</dbReference>
<dbReference type="SUPFAM" id="SSF51905">
    <property type="entry name" value="FAD/NAD(P)-binding domain"/>
    <property type="match status" value="1"/>
</dbReference>
<dbReference type="PRINTS" id="PR00420">
    <property type="entry name" value="RNGMNOXGNASE"/>
</dbReference>
<keyword evidence="5" id="KW-0560">Oxidoreductase</keyword>
<evidence type="ECO:0000313" key="5">
    <source>
        <dbReference type="EMBL" id="ABY24955.1"/>
    </source>
</evidence>
<sequence>MTITTKEHPTMDAFDVIVVGGGQVGMMTAALLDSAGVRVAVFERNSEPSHQTRGSTMHPRTLEMCSTLDAGDGRRVSDVLLAQGLKVSGLHYGTLPDFLDYHGLDSPFPFGLMIAQHRTEAALAALLRHRGVPVYLGAEVTEVEQTEDQARIRCNDLWYSAKYLVGADGARSTVRNFAGIEFSGTTPDEIGYVADVFMTNPPQETIHYWNQDFGPASVVPLTDTTTRVFGILARDIHLTAEEVRARQAVPLTTSDVRNALIGVTGQDFGMQSASWLSKSSHSARLATSFRNGRIFLAGDAAHVHFPAGGQGLNVGIQDAANLAWKLAAEIQGWAPERLISGAESYDAERRPIAEHVVFDTQVQDALMHTFSPAGAALRQLFSSFIAQGGEVARKLAGSVSGIAVAYPQHHDVHELVGTRAPDLVLTEGNLQRQLQPDRFLLLDFASNASLESFASTHVEVRTAPLPAGSHRANWADVQVALIRPDGYIAHAGSSTTGLAEVIASWTEPSLQPLNGQLA</sequence>
<dbReference type="eggNOG" id="COG0654">
    <property type="taxonomic scope" value="Bacteria"/>
</dbReference>
<evidence type="ECO:0000259" key="4">
    <source>
        <dbReference type="Pfam" id="PF01494"/>
    </source>
</evidence>
<reference evidence="6" key="1">
    <citation type="journal article" date="2008" name="J. Bacteriol.">
        <title>Genome sequence of the fish pathogen Renibacterium salmoninarum suggests reductive evolution away from an environmental Arthrobacter ancestor.</title>
        <authorList>
            <person name="Wiens G.D."/>
            <person name="Rockey D.D."/>
            <person name="Wu Z."/>
            <person name="Chang J."/>
            <person name="Levy R."/>
            <person name="Crane S."/>
            <person name="Chen D.S."/>
            <person name="Capri G.R."/>
            <person name="Burnett J.R."/>
            <person name="Sudheesh P.S."/>
            <person name="Schipma M.J."/>
            <person name="Burd H."/>
            <person name="Bhattacharyya A."/>
            <person name="Rhodes L.D."/>
            <person name="Kaul R."/>
            <person name="Strom M.S."/>
        </authorList>
    </citation>
    <scope>NUCLEOTIDE SEQUENCE [LARGE SCALE GENOMIC DNA]</scope>
    <source>
        <strain evidence="6">ATCC 33209 / DSM 20767 / JCM 11484 / NBRC 15589 / NCIMB 2235</strain>
    </source>
</reference>
<comment type="cofactor">
    <cofactor evidence="1">
        <name>FAD</name>
        <dbReference type="ChEBI" id="CHEBI:57692"/>
    </cofactor>
</comment>
<keyword evidence="6" id="KW-1185">Reference proteome</keyword>
<dbReference type="Pfam" id="PF21274">
    <property type="entry name" value="Rng_hyd_C"/>
    <property type="match status" value="1"/>
</dbReference>
<dbReference type="KEGG" id="rsa:RSal33209_3238"/>
<dbReference type="InterPro" id="IPR050641">
    <property type="entry name" value="RIFMO-like"/>
</dbReference>
<evidence type="ECO:0000256" key="3">
    <source>
        <dbReference type="ARBA" id="ARBA00022827"/>
    </source>
</evidence>
<gene>
    <name evidence="5" type="ordered locus">RSal33209_3238</name>
</gene>
<accession>A9WUT4</accession>
<dbReference type="Gene3D" id="3.40.30.120">
    <property type="match status" value="1"/>
</dbReference>
<dbReference type="Proteomes" id="UP000002007">
    <property type="component" value="Chromosome"/>
</dbReference>
<name>A9WUT4_RENSM</name>
<dbReference type="AlphaFoldDB" id="A9WUT4"/>
<dbReference type="InterPro" id="IPR002938">
    <property type="entry name" value="FAD-bd"/>
</dbReference>
<dbReference type="PANTHER" id="PTHR43004">
    <property type="entry name" value="TRK SYSTEM POTASSIUM UPTAKE PROTEIN"/>
    <property type="match status" value="1"/>
</dbReference>
<organism evidence="5 6">
    <name type="scientific">Renibacterium salmoninarum (strain ATCC 33209 / DSM 20767 / JCM 11484 / NBRC 15589 / NCIMB 2235)</name>
    <dbReference type="NCBI Taxonomy" id="288705"/>
    <lineage>
        <taxon>Bacteria</taxon>
        <taxon>Bacillati</taxon>
        <taxon>Actinomycetota</taxon>
        <taxon>Actinomycetes</taxon>
        <taxon>Micrococcales</taxon>
        <taxon>Micrococcaceae</taxon>
        <taxon>Renibacterium</taxon>
    </lineage>
</organism>
<protein>
    <submittedName>
        <fullName evidence="5">FAD-dependent monooxygenase</fullName>
    </submittedName>
</protein>
<dbReference type="HOGENOM" id="CLU_009665_20_1_11"/>
<dbReference type="Gene3D" id="3.50.50.60">
    <property type="entry name" value="FAD/NAD(P)-binding domain"/>
    <property type="match status" value="1"/>
</dbReference>
<dbReference type="EMBL" id="CP000910">
    <property type="protein sequence ID" value="ABY24955.1"/>
    <property type="molecule type" value="Genomic_DNA"/>
</dbReference>
<keyword evidence="3" id="KW-0274">FAD</keyword>
<dbReference type="GO" id="GO:0016709">
    <property type="term" value="F:oxidoreductase activity, acting on paired donors, with incorporation or reduction of molecular oxygen, NAD(P)H as one donor, and incorporation of one atom of oxygen"/>
    <property type="evidence" value="ECO:0007669"/>
    <property type="project" value="UniProtKB-ARBA"/>
</dbReference>
<dbReference type="Pfam" id="PF01494">
    <property type="entry name" value="FAD_binding_3"/>
    <property type="match status" value="1"/>
</dbReference>
<evidence type="ECO:0000256" key="1">
    <source>
        <dbReference type="ARBA" id="ARBA00001974"/>
    </source>
</evidence>
<evidence type="ECO:0000256" key="2">
    <source>
        <dbReference type="ARBA" id="ARBA00022630"/>
    </source>
</evidence>
<evidence type="ECO:0000313" key="6">
    <source>
        <dbReference type="Proteomes" id="UP000002007"/>
    </source>
</evidence>